<dbReference type="OrthoDB" id="5355583at2759"/>
<dbReference type="Proteomes" id="UP000276215">
    <property type="component" value="Unassembled WGS sequence"/>
</dbReference>
<dbReference type="AlphaFoldDB" id="A0A3N4JAA5"/>
<accession>A0A3N4JAA5</accession>
<evidence type="ECO:0000313" key="2">
    <source>
        <dbReference type="Proteomes" id="UP000276215"/>
    </source>
</evidence>
<sequence length="213" mass="24341">MGDNTTQQKKRKVEWHTSYSTMTVQEAEKRLGSRMYELEEMSLDRMLANAKHLEGVDVDVILKAKEKVYEQIVQNLKMEGYPTEASANFRVSGLVFTIISPILAKREQEIISTDNETIGMKEFVVVDRISVAERTFVLFIQGKRSSARGAMRQCLLSLKYMRDNNGGGEVYGFIMTGEAWQMLRNDDQERWMKDYSILVDCMFGVLSNGGILP</sequence>
<evidence type="ECO:0000313" key="1">
    <source>
        <dbReference type="EMBL" id="RPA93938.1"/>
    </source>
</evidence>
<keyword evidence="2" id="KW-1185">Reference proteome</keyword>
<name>A0A3N4JAA5_9PEZI</name>
<gene>
    <name evidence="1" type="ORF">L873DRAFT_1815051</name>
</gene>
<proteinExistence type="predicted"/>
<organism evidence="1 2">
    <name type="scientific">Choiromyces venosus 120613-1</name>
    <dbReference type="NCBI Taxonomy" id="1336337"/>
    <lineage>
        <taxon>Eukaryota</taxon>
        <taxon>Fungi</taxon>
        <taxon>Dikarya</taxon>
        <taxon>Ascomycota</taxon>
        <taxon>Pezizomycotina</taxon>
        <taxon>Pezizomycetes</taxon>
        <taxon>Pezizales</taxon>
        <taxon>Tuberaceae</taxon>
        <taxon>Choiromyces</taxon>
    </lineage>
</organism>
<protein>
    <submittedName>
        <fullName evidence="1">Uncharacterized protein</fullName>
    </submittedName>
</protein>
<reference evidence="1 2" key="1">
    <citation type="journal article" date="2018" name="Nat. Ecol. Evol.">
        <title>Pezizomycetes genomes reveal the molecular basis of ectomycorrhizal truffle lifestyle.</title>
        <authorList>
            <person name="Murat C."/>
            <person name="Payen T."/>
            <person name="Noel B."/>
            <person name="Kuo A."/>
            <person name="Morin E."/>
            <person name="Chen J."/>
            <person name="Kohler A."/>
            <person name="Krizsan K."/>
            <person name="Balestrini R."/>
            <person name="Da Silva C."/>
            <person name="Montanini B."/>
            <person name="Hainaut M."/>
            <person name="Levati E."/>
            <person name="Barry K.W."/>
            <person name="Belfiori B."/>
            <person name="Cichocki N."/>
            <person name="Clum A."/>
            <person name="Dockter R.B."/>
            <person name="Fauchery L."/>
            <person name="Guy J."/>
            <person name="Iotti M."/>
            <person name="Le Tacon F."/>
            <person name="Lindquist E.A."/>
            <person name="Lipzen A."/>
            <person name="Malagnac F."/>
            <person name="Mello A."/>
            <person name="Molinier V."/>
            <person name="Miyauchi S."/>
            <person name="Poulain J."/>
            <person name="Riccioni C."/>
            <person name="Rubini A."/>
            <person name="Sitrit Y."/>
            <person name="Splivallo R."/>
            <person name="Traeger S."/>
            <person name="Wang M."/>
            <person name="Zifcakova L."/>
            <person name="Wipf D."/>
            <person name="Zambonelli A."/>
            <person name="Paolocci F."/>
            <person name="Nowrousian M."/>
            <person name="Ottonello S."/>
            <person name="Baldrian P."/>
            <person name="Spatafora J.W."/>
            <person name="Henrissat B."/>
            <person name="Nagy L.G."/>
            <person name="Aury J.M."/>
            <person name="Wincker P."/>
            <person name="Grigoriev I.V."/>
            <person name="Bonfante P."/>
            <person name="Martin F.M."/>
        </authorList>
    </citation>
    <scope>NUCLEOTIDE SEQUENCE [LARGE SCALE GENOMIC DNA]</scope>
    <source>
        <strain evidence="1 2">120613-1</strain>
    </source>
</reference>
<dbReference type="EMBL" id="ML120444">
    <property type="protein sequence ID" value="RPA93938.1"/>
    <property type="molecule type" value="Genomic_DNA"/>
</dbReference>